<dbReference type="SUPFAM" id="SSF56091">
    <property type="entry name" value="DNA ligase/mRNA capping enzyme, catalytic domain"/>
    <property type="match status" value="1"/>
</dbReference>
<evidence type="ECO:0000313" key="2">
    <source>
        <dbReference type="EMBL" id="QLY33139.1"/>
    </source>
</evidence>
<dbReference type="InterPro" id="IPR021122">
    <property type="entry name" value="RNA_ligase_dom_REL/Rnl2"/>
</dbReference>
<accession>A0A7D6ZK74</accession>
<dbReference type="AlphaFoldDB" id="A0A7D6ZK74"/>
<dbReference type="KEGG" id="nhu:H0264_13690"/>
<keyword evidence="3" id="KW-1185">Reference proteome</keyword>
<name>A0A7D6ZK74_9NOCA</name>
<evidence type="ECO:0000259" key="1">
    <source>
        <dbReference type="Pfam" id="PF09414"/>
    </source>
</evidence>
<dbReference type="Gene3D" id="3.30.470.30">
    <property type="entry name" value="DNA ligase/mRNA capping enzyme"/>
    <property type="match status" value="1"/>
</dbReference>
<dbReference type="Pfam" id="PF09414">
    <property type="entry name" value="RNA_ligase"/>
    <property type="match status" value="1"/>
</dbReference>
<dbReference type="EMBL" id="CP059399">
    <property type="protein sequence ID" value="QLY33139.1"/>
    <property type="molecule type" value="Genomic_DNA"/>
</dbReference>
<proteinExistence type="predicted"/>
<dbReference type="Proteomes" id="UP000515512">
    <property type="component" value="Chromosome"/>
</dbReference>
<dbReference type="RefSeq" id="WP_181584303.1">
    <property type="nucleotide sequence ID" value="NZ_CP059399.1"/>
</dbReference>
<feature type="domain" description="RNA ligase" evidence="1">
    <location>
        <begin position="44"/>
        <end position="242"/>
    </location>
</feature>
<sequence length="259" mass="28017">MVFDLRTADLNAVNSATKYPSIATYHQLGERGALTDVATPFTGTVIGTEKVDGTNSRVISLPDGTWLLGSREELLCAKGDLIGNPAQGIVAALREFADGLEPARGVVRVHYLELYGGKITAASKQYTGARSVGYRLFDMIELHDYESILAMAPAEISAWRESGGQPFLPESALTAAADQAGLELTPRLFALNATDLPTEIEATRDFLTTHLPTTRCALDDAAAGHPEGIVLRTADRSVIAKARFEDYDRTLRRRQPAAR</sequence>
<protein>
    <recommendedName>
        <fullName evidence="1">RNA ligase domain-containing protein</fullName>
    </recommendedName>
</protein>
<gene>
    <name evidence="2" type="ORF">H0264_13690</name>
</gene>
<evidence type="ECO:0000313" key="3">
    <source>
        <dbReference type="Proteomes" id="UP000515512"/>
    </source>
</evidence>
<organism evidence="2 3">
    <name type="scientific">Nocardia huaxiensis</name>
    <dbReference type="NCBI Taxonomy" id="2755382"/>
    <lineage>
        <taxon>Bacteria</taxon>
        <taxon>Bacillati</taxon>
        <taxon>Actinomycetota</taxon>
        <taxon>Actinomycetes</taxon>
        <taxon>Mycobacteriales</taxon>
        <taxon>Nocardiaceae</taxon>
        <taxon>Nocardia</taxon>
    </lineage>
</organism>
<reference evidence="2 3" key="1">
    <citation type="submission" date="2020-07" db="EMBL/GenBank/DDBJ databases">
        <authorList>
            <person name="Zhuang K."/>
            <person name="Ran Y."/>
        </authorList>
    </citation>
    <scope>NUCLEOTIDE SEQUENCE [LARGE SCALE GENOMIC DNA]</scope>
    <source>
        <strain evidence="2 3">WCH-YHL-001</strain>
    </source>
</reference>